<evidence type="ECO:0000313" key="1">
    <source>
        <dbReference type="EMBL" id="KAK1143442.1"/>
    </source>
</evidence>
<sequence>MEEFSRAALPAEIMSSILDYLSPVDLIRAARSSKLLREMAYDDTRWVQKMKLMGCWDELEARKHVEETFGTIADLESVKHQEDVEQTGQTVGGTEPKTSTNVNSLSDGFDQINLSSSVAPDISDASDKDPVLGALKLVKSVRGEARQEYGKIHAALAPFYNNIVTEEASFDNLVFKRYTDPLHQARVLSQLQSFAKCDSTEGWHARIEQLHSVTTMFETAATKEFRQGYETEDIDGRMRQYAHVLYILNGGASAVELFIHHNHLITRRSDFGKVADCVDVSTPQVKLEQTQAFFTRLSVAYNEEVSIINRAFPASIAVASPFIEKVGQGVLYPFLTAIFDELHRTDIESYLVAISGTFAQCMNFSGNLLPIQNSTDNFGDFLDHIIGKVYEPHMDLYLAEELDHFRKISETAVKDWDRQLSEQAASTESFLMSNINRQADKRDFLTSFKKVIMAPVNILPSFSSTKANDTKSDEVSAVGESPSALKSANRFSTIASPSTPPTAEAPTTELAAKAAIMKSKLEGISSLFSIEIALSLVHTAKSGLERAAQFVTLGGETGAAVKQQCEAIFVALVRILGHQHLIVGFNKAVDHLSNYRPREQGDRDQSGVEPLVTFLELVNVGDLILQMIDVFYEQELIGSKLTDRNDFLDPAVKEKKKFEQILDERVAAGLNKGIDVLMEEVDYILATRQLATDFNPSVSTDPHRKTMDVSVTEAAAAVVDVVSSHTQMLVGSTDKSTLDVFNQEVGLRLFTALCKHLKRQRISVEGSLKLISDMNHYFKFVQTLKNSELLLYFKAFRELSQIYLIDPSDAKELATIIADSGRFNGIWRVEEVYEFAERRADWYQVKRDVERAILAVDPRFPPHRDQRAQSPSITVRTDSLATAPTTSFTWPTIFNLALAQRRDDFRCFDMTADAPLRVNLTKGPKRPGFICTLLPETFVVFVDSLKSPLESFQTMTRLRSFN</sequence>
<organism evidence="1 2">
    <name type="scientific">Aspergillus melleus</name>
    <dbReference type="NCBI Taxonomy" id="138277"/>
    <lineage>
        <taxon>Eukaryota</taxon>
        <taxon>Fungi</taxon>
        <taxon>Dikarya</taxon>
        <taxon>Ascomycota</taxon>
        <taxon>Pezizomycotina</taxon>
        <taxon>Eurotiomycetes</taxon>
        <taxon>Eurotiomycetidae</taxon>
        <taxon>Eurotiales</taxon>
        <taxon>Aspergillaceae</taxon>
        <taxon>Aspergillus</taxon>
        <taxon>Aspergillus subgen. Circumdati</taxon>
    </lineage>
</organism>
<dbReference type="Proteomes" id="UP001177260">
    <property type="component" value="Unassembled WGS sequence"/>
</dbReference>
<reference evidence="1 2" key="1">
    <citation type="journal article" date="2023" name="ACS Omega">
        <title>Identification of the Neoaspergillic Acid Biosynthesis Gene Cluster by Establishing an In Vitro CRISPR-Ribonucleoprotein Genetic System in Aspergillus melleus.</title>
        <authorList>
            <person name="Yuan B."/>
            <person name="Grau M.F."/>
            <person name="Murata R.M."/>
            <person name="Torok T."/>
            <person name="Venkateswaran K."/>
            <person name="Stajich J.E."/>
            <person name="Wang C.C.C."/>
        </authorList>
    </citation>
    <scope>NUCLEOTIDE SEQUENCE [LARGE SCALE GENOMIC DNA]</scope>
    <source>
        <strain evidence="1 2">IMV 1140</strain>
    </source>
</reference>
<evidence type="ECO:0000313" key="2">
    <source>
        <dbReference type="Proteomes" id="UP001177260"/>
    </source>
</evidence>
<keyword evidence="2" id="KW-1185">Reference proteome</keyword>
<protein>
    <submittedName>
        <fullName evidence="1">F-box protein: endocytic membrane traffic, recycling ReCYcling 1</fullName>
    </submittedName>
</protein>
<accession>A0ACC3B054</accession>
<name>A0ACC3B054_9EURO</name>
<gene>
    <name evidence="1" type="primary">RCY1</name>
    <name evidence="1" type="ORF">N8T08_006770</name>
</gene>
<comment type="caution">
    <text evidence="1">The sequence shown here is derived from an EMBL/GenBank/DDBJ whole genome shotgun (WGS) entry which is preliminary data.</text>
</comment>
<proteinExistence type="predicted"/>
<dbReference type="EMBL" id="JAOPJF010000040">
    <property type="protein sequence ID" value="KAK1143442.1"/>
    <property type="molecule type" value="Genomic_DNA"/>
</dbReference>